<name>A0A7D5KRY0_9EURY</name>
<dbReference type="InterPro" id="IPR050833">
    <property type="entry name" value="Poly_Biosynth_Transport"/>
</dbReference>
<organism evidence="7 8">
    <name type="scientific">Natrinema halophilum</name>
    <dbReference type="NCBI Taxonomy" id="1699371"/>
    <lineage>
        <taxon>Archaea</taxon>
        <taxon>Methanobacteriati</taxon>
        <taxon>Methanobacteriota</taxon>
        <taxon>Stenosarchaea group</taxon>
        <taxon>Halobacteria</taxon>
        <taxon>Halobacteriales</taxon>
        <taxon>Natrialbaceae</taxon>
        <taxon>Natrinema</taxon>
    </lineage>
</organism>
<keyword evidence="3 6" id="KW-0812">Transmembrane</keyword>
<dbReference type="AlphaFoldDB" id="A0A7D5KRY0"/>
<evidence type="ECO:0000256" key="2">
    <source>
        <dbReference type="ARBA" id="ARBA00022475"/>
    </source>
</evidence>
<evidence type="ECO:0000313" key="7">
    <source>
        <dbReference type="EMBL" id="QLG48904.1"/>
    </source>
</evidence>
<feature type="transmembrane region" description="Helical" evidence="6">
    <location>
        <begin position="313"/>
        <end position="331"/>
    </location>
</feature>
<feature type="transmembrane region" description="Helical" evidence="6">
    <location>
        <begin position="275"/>
        <end position="301"/>
    </location>
</feature>
<evidence type="ECO:0000256" key="3">
    <source>
        <dbReference type="ARBA" id="ARBA00022692"/>
    </source>
</evidence>
<evidence type="ECO:0000256" key="6">
    <source>
        <dbReference type="SAM" id="Phobius"/>
    </source>
</evidence>
<protein>
    <submittedName>
        <fullName evidence="7">Polysaccharide biosynthesis C-terminal domain-containing protein</fullName>
    </submittedName>
</protein>
<comment type="subcellular location">
    <subcellularLocation>
        <location evidence="1">Cell membrane</location>
        <topology evidence="1">Multi-pass membrane protein</topology>
    </subcellularLocation>
</comment>
<keyword evidence="5 6" id="KW-0472">Membrane</keyword>
<keyword evidence="4 6" id="KW-1133">Transmembrane helix</keyword>
<dbReference type="GeneID" id="56033341"/>
<dbReference type="PANTHER" id="PTHR30250">
    <property type="entry name" value="PST FAMILY PREDICTED COLANIC ACID TRANSPORTER"/>
    <property type="match status" value="1"/>
</dbReference>
<evidence type="ECO:0000256" key="1">
    <source>
        <dbReference type="ARBA" id="ARBA00004651"/>
    </source>
</evidence>
<evidence type="ECO:0000256" key="4">
    <source>
        <dbReference type="ARBA" id="ARBA00022989"/>
    </source>
</evidence>
<dbReference type="KEGG" id="haly:HYG82_08580"/>
<evidence type="ECO:0000313" key="8">
    <source>
        <dbReference type="Proteomes" id="UP000509241"/>
    </source>
</evidence>
<feature type="transmembrane region" description="Helical" evidence="6">
    <location>
        <begin position="351"/>
        <end position="370"/>
    </location>
</feature>
<feature type="transmembrane region" description="Helical" evidence="6">
    <location>
        <begin position="7"/>
        <end position="28"/>
    </location>
</feature>
<gene>
    <name evidence="7" type="ORF">HYG82_08580</name>
</gene>
<dbReference type="GO" id="GO:0005886">
    <property type="term" value="C:plasma membrane"/>
    <property type="evidence" value="ECO:0007669"/>
    <property type="project" value="UniProtKB-SubCell"/>
</dbReference>
<dbReference type="Proteomes" id="UP000509241">
    <property type="component" value="Chromosome"/>
</dbReference>
<dbReference type="PANTHER" id="PTHR30250:SF28">
    <property type="entry name" value="POLYSACCHARIDE BIOSYNTHESIS PROTEIN"/>
    <property type="match status" value="1"/>
</dbReference>
<sequence>MRIGQTSFVVFASKLVGSALGFVATLYFARTLGAAVLGHYALVLAVVAWLSLGGKLGISSAVVKRVSEGEEPSAHFTAGMVIIATLGLTLAIGILAVRNAVNEYIGAGVAPFVALLLVISLSSSLVKSGLNGERNVHISGLLMPVQTGFRSVVQIGLVLTGFGLGGMLIGHALGVFLAGLLGAAFLSVELARPRRRHFRSLFDFAKFSWLSGLKSRSFNDVDIVVLGALVPSALVGVYSVTWSIAAFLTLFDSAVSSTLFPELSRAEASANRDRIAGLITDSLTYGGLIVIPGLFGGVVLADRLLRLYGETFIQGRTVLWLLILASLVYGYQKQLMNALNALDRPDVAFRINVVFIATNAVLNVVLVLWIGWVGAAIATVSSACVGLALSYLSLRRLIDFTVPIGELSRQVTTAVVMAGFVAGGRHLLETLGVSHNALIVGTLTVFGAGVYFLALFAISHRFRSTVTANVPTWLPYSS</sequence>
<feature type="transmembrane region" description="Helical" evidence="6">
    <location>
        <begin position="75"/>
        <end position="98"/>
    </location>
</feature>
<dbReference type="OrthoDB" id="112053at2157"/>
<keyword evidence="8" id="KW-1185">Reference proteome</keyword>
<feature type="transmembrane region" description="Helical" evidence="6">
    <location>
        <begin position="168"/>
        <end position="191"/>
    </location>
</feature>
<proteinExistence type="predicted"/>
<feature type="transmembrane region" description="Helical" evidence="6">
    <location>
        <begin position="221"/>
        <end position="238"/>
    </location>
</feature>
<feature type="transmembrane region" description="Helical" evidence="6">
    <location>
        <begin position="376"/>
        <end position="394"/>
    </location>
</feature>
<dbReference type="RefSeq" id="WP_179260640.1">
    <property type="nucleotide sequence ID" value="NZ_CP058601.1"/>
</dbReference>
<reference evidence="7 8" key="1">
    <citation type="submission" date="2020-07" db="EMBL/GenBank/DDBJ databases">
        <authorList>
            <person name="Cui H."/>
        </authorList>
    </citation>
    <scope>NUCLEOTIDE SEQUENCE [LARGE SCALE GENOMIC DNA]</scope>
    <source>
        <strain evidence="7 8">YPL8</strain>
    </source>
</reference>
<keyword evidence="2" id="KW-1003">Cell membrane</keyword>
<evidence type="ECO:0000256" key="5">
    <source>
        <dbReference type="ARBA" id="ARBA00023136"/>
    </source>
</evidence>
<accession>A0A7D5KRY0</accession>
<feature type="transmembrane region" description="Helical" evidence="6">
    <location>
        <begin position="104"/>
        <end position="126"/>
    </location>
</feature>
<feature type="transmembrane region" description="Helical" evidence="6">
    <location>
        <begin position="437"/>
        <end position="458"/>
    </location>
</feature>
<dbReference type="Pfam" id="PF13440">
    <property type="entry name" value="Polysacc_synt_3"/>
    <property type="match status" value="1"/>
</dbReference>
<dbReference type="EMBL" id="CP058601">
    <property type="protein sequence ID" value="QLG48904.1"/>
    <property type="molecule type" value="Genomic_DNA"/>
</dbReference>